<comment type="caution">
    <text evidence="4">The sequence shown here is derived from an EMBL/GenBank/DDBJ whole genome shotgun (WGS) entry which is preliminary data.</text>
</comment>
<keyword evidence="5" id="KW-1185">Reference proteome</keyword>
<dbReference type="RefSeq" id="WP_035273247.1">
    <property type="nucleotide sequence ID" value="NZ_AUBJ02000001.1"/>
</dbReference>
<dbReference type="EMBL" id="AUBJ02000001">
    <property type="protein sequence ID" value="MCP2332377.1"/>
    <property type="molecule type" value="Genomic_DNA"/>
</dbReference>
<evidence type="ECO:0000256" key="3">
    <source>
        <dbReference type="ARBA" id="ARBA00022905"/>
    </source>
</evidence>
<dbReference type="NCBIfam" id="TIGR03859">
    <property type="entry name" value="PQQ_PqqD"/>
    <property type="match status" value="1"/>
</dbReference>
<comment type="subunit">
    <text evidence="2">Monomer. Interacts with PqqE.</text>
</comment>
<reference evidence="4 5" key="2">
    <citation type="submission" date="2022-06" db="EMBL/GenBank/DDBJ databases">
        <title>Genomic Encyclopedia of Type Strains, Phase I: the one thousand microbial genomes (KMG-I) project.</title>
        <authorList>
            <person name="Kyrpides N."/>
        </authorList>
    </citation>
    <scope>NUCLEOTIDE SEQUENCE [LARGE SCALE GENOMIC DNA]</scope>
    <source>
        <strain evidence="4 5">DSM 43889</strain>
    </source>
</reference>
<organism evidence="4 5">
    <name type="scientific">Actinoalloteichus caeruleus DSM 43889</name>
    <dbReference type="NCBI Taxonomy" id="1120930"/>
    <lineage>
        <taxon>Bacteria</taxon>
        <taxon>Bacillati</taxon>
        <taxon>Actinomycetota</taxon>
        <taxon>Actinomycetes</taxon>
        <taxon>Pseudonocardiales</taxon>
        <taxon>Pseudonocardiaceae</taxon>
        <taxon>Actinoalloteichus</taxon>
        <taxon>Actinoalloteichus cyanogriseus</taxon>
    </lineage>
</organism>
<reference evidence="4 5" key="1">
    <citation type="submission" date="2013-07" db="EMBL/GenBank/DDBJ databases">
        <authorList>
            <consortium name="DOE Joint Genome Institute"/>
            <person name="Reeve W."/>
            <person name="Huntemann M."/>
            <person name="Han J."/>
            <person name="Chen A."/>
            <person name="Kyrpides N."/>
            <person name="Mavromatis K."/>
            <person name="Markowitz V."/>
            <person name="Palaniappan K."/>
            <person name="Ivanova N."/>
            <person name="Schaumberg A."/>
            <person name="Pati A."/>
            <person name="Liolios K."/>
            <person name="Nordberg H.P."/>
            <person name="Cantor M.N."/>
            <person name="Hua S.X."/>
            <person name="Woyke T."/>
        </authorList>
    </citation>
    <scope>NUCLEOTIDE SEQUENCE [LARGE SCALE GENOMIC DNA]</scope>
    <source>
        <strain evidence="4 5">DSM 43889</strain>
    </source>
</reference>
<dbReference type="InterPro" id="IPR008792">
    <property type="entry name" value="PQQD"/>
</dbReference>
<keyword evidence="3" id="KW-0884">PQQ biosynthesis</keyword>
<dbReference type="Pfam" id="PF05402">
    <property type="entry name" value="PqqD"/>
    <property type="match status" value="1"/>
</dbReference>
<accession>A0ABT1JIN6</accession>
<evidence type="ECO:0000256" key="2">
    <source>
        <dbReference type="ARBA" id="ARBA00011741"/>
    </source>
</evidence>
<comment type="pathway">
    <text evidence="1">Cofactor biosynthesis; pyrroloquinoline quinone biosynthesis.</text>
</comment>
<evidence type="ECO:0000256" key="1">
    <source>
        <dbReference type="ARBA" id="ARBA00004886"/>
    </source>
</evidence>
<proteinExistence type="predicted"/>
<evidence type="ECO:0000313" key="4">
    <source>
        <dbReference type="EMBL" id="MCP2332377.1"/>
    </source>
</evidence>
<dbReference type="Gene3D" id="1.10.10.1150">
    <property type="entry name" value="Coenzyme PQQ synthesis protein D (PqqD)"/>
    <property type="match status" value="1"/>
</dbReference>
<dbReference type="Proteomes" id="UP000791080">
    <property type="component" value="Unassembled WGS sequence"/>
</dbReference>
<gene>
    <name evidence="4" type="ORF">G443_002647</name>
</gene>
<dbReference type="InterPro" id="IPR041881">
    <property type="entry name" value="PqqD_sf"/>
</dbReference>
<dbReference type="InterPro" id="IPR022479">
    <property type="entry name" value="PqqD_bac"/>
</dbReference>
<evidence type="ECO:0000313" key="5">
    <source>
        <dbReference type="Proteomes" id="UP000791080"/>
    </source>
</evidence>
<protein>
    <submittedName>
        <fullName evidence="4">Pyrroloquinoline quinone biosynthesis protein D</fullName>
    </submittedName>
</protein>
<name>A0ABT1JIN6_ACTCY</name>
<sequence length="95" mass="10310">MTAGIDPAARPRLGRGVKLMRDESRDSHVLLYPEGVLLPNETGEAVLLRCDGHSPVGEIVRALEGQFDGVLPEQILELLDTLRGMGLIRIDHDGA</sequence>